<dbReference type="SMART" id="SM00679">
    <property type="entry name" value="CTNS"/>
    <property type="match status" value="2"/>
</dbReference>
<feature type="transmembrane region" description="Helical" evidence="9">
    <location>
        <begin position="229"/>
        <end position="249"/>
    </location>
</feature>
<dbReference type="Pfam" id="PF04193">
    <property type="entry name" value="PQ-loop"/>
    <property type="match status" value="2"/>
</dbReference>
<evidence type="ECO:0000313" key="11">
    <source>
        <dbReference type="Proteomes" id="UP000077266"/>
    </source>
</evidence>
<gene>
    <name evidence="10" type="ORF">EXIGLDRAFT_612853</name>
</gene>
<feature type="region of interest" description="Disordered" evidence="8">
    <location>
        <begin position="288"/>
        <end position="316"/>
    </location>
</feature>
<keyword evidence="4" id="KW-0677">Repeat</keyword>
<keyword evidence="5 9" id="KW-1133">Transmembrane helix</keyword>
<dbReference type="Gene3D" id="1.20.1280.290">
    <property type="match status" value="2"/>
</dbReference>
<evidence type="ECO:0000313" key="10">
    <source>
        <dbReference type="EMBL" id="KZV93476.1"/>
    </source>
</evidence>
<evidence type="ECO:0000256" key="8">
    <source>
        <dbReference type="SAM" id="MobiDB-lite"/>
    </source>
</evidence>
<feature type="transmembrane region" description="Helical" evidence="9">
    <location>
        <begin position="74"/>
        <end position="95"/>
    </location>
</feature>
<dbReference type="STRING" id="1314781.A0A165IJ95"/>
<feature type="transmembrane region" description="Helical" evidence="9">
    <location>
        <begin position="144"/>
        <end position="163"/>
    </location>
</feature>
<keyword evidence="3 9" id="KW-0812">Transmembrane</keyword>
<keyword evidence="2" id="KW-0813">Transport</keyword>
<accession>A0A165IJ95</accession>
<dbReference type="Proteomes" id="UP000077266">
    <property type="component" value="Unassembled WGS sequence"/>
</dbReference>
<feature type="transmembrane region" description="Helical" evidence="9">
    <location>
        <begin position="107"/>
        <end position="123"/>
    </location>
</feature>
<sequence>MKVTKNLPWFVKDPATALIGQTCYHSLVERLDIKDADCVKFAFSKALGLGIVVGGSIVKVPQVLLIISANSARGLSLTAYVLETLSYAISLAYSYRNGFAFSTYGENLFLTIQNVLITVLIIHHMPSTAPQLTNPPKHPKGNPLGVAACLVLSTVTAYALAVVPAQNLALLQMLTLPLGLFSKLPQIAQNYTAQSTGQLSAFAVIAQVAGCVARIFTTATEVGDPIVQAGFVMGLVLNLILAVQMWMYWGRDEVLRHKVAEDAPVKEKLAAKEFGWASGAQPHVETAVPAPAIGAHPERTTSSPAPPGRRWARKVD</sequence>
<dbReference type="InParanoid" id="A0A165IJ95"/>
<dbReference type="FunFam" id="1.20.1280.290:FF:000006">
    <property type="entry name" value="mannose-P-dolichol utilization defect 1 protein"/>
    <property type="match status" value="1"/>
</dbReference>
<feature type="transmembrane region" description="Helical" evidence="9">
    <location>
        <begin position="199"/>
        <end position="217"/>
    </location>
</feature>
<reference evidence="10 11" key="1">
    <citation type="journal article" date="2016" name="Mol. Biol. Evol.">
        <title>Comparative Genomics of Early-Diverging Mushroom-Forming Fungi Provides Insights into the Origins of Lignocellulose Decay Capabilities.</title>
        <authorList>
            <person name="Nagy L.G."/>
            <person name="Riley R."/>
            <person name="Tritt A."/>
            <person name="Adam C."/>
            <person name="Daum C."/>
            <person name="Floudas D."/>
            <person name="Sun H."/>
            <person name="Yadav J.S."/>
            <person name="Pangilinan J."/>
            <person name="Larsson K.H."/>
            <person name="Matsuura K."/>
            <person name="Barry K."/>
            <person name="Labutti K."/>
            <person name="Kuo R."/>
            <person name="Ohm R.A."/>
            <person name="Bhattacharya S.S."/>
            <person name="Shirouzu T."/>
            <person name="Yoshinaga Y."/>
            <person name="Martin F.M."/>
            <person name="Grigoriev I.V."/>
            <person name="Hibbett D.S."/>
        </authorList>
    </citation>
    <scope>NUCLEOTIDE SEQUENCE [LARGE SCALE GENOMIC DNA]</scope>
    <source>
        <strain evidence="10 11">HHB12029</strain>
    </source>
</reference>
<dbReference type="GO" id="GO:0016020">
    <property type="term" value="C:membrane"/>
    <property type="evidence" value="ECO:0007669"/>
    <property type="project" value="UniProtKB-SubCell"/>
</dbReference>
<dbReference type="InterPro" id="IPR006603">
    <property type="entry name" value="PQ-loop_rpt"/>
</dbReference>
<dbReference type="PANTHER" id="PTHR12226">
    <property type="entry name" value="MANNOSE-P-DOLICHOL UTILIZATION DEFECT 1 LEC35 -RELATED"/>
    <property type="match status" value="1"/>
</dbReference>
<evidence type="ECO:0000256" key="1">
    <source>
        <dbReference type="ARBA" id="ARBA00004141"/>
    </source>
</evidence>
<evidence type="ECO:0000256" key="5">
    <source>
        <dbReference type="ARBA" id="ARBA00022989"/>
    </source>
</evidence>
<dbReference type="PANTHER" id="PTHR12226:SF2">
    <property type="entry name" value="MANNOSE-P-DOLICHOL UTILIZATION DEFECT 1 PROTEIN"/>
    <property type="match status" value="1"/>
</dbReference>
<evidence type="ECO:0000256" key="7">
    <source>
        <dbReference type="ARBA" id="ARBA00038475"/>
    </source>
</evidence>
<name>A0A165IJ95_EXIGL</name>
<keyword evidence="11" id="KW-1185">Reference proteome</keyword>
<dbReference type="EMBL" id="KV425989">
    <property type="protein sequence ID" value="KZV93476.1"/>
    <property type="molecule type" value="Genomic_DNA"/>
</dbReference>
<evidence type="ECO:0000256" key="3">
    <source>
        <dbReference type="ARBA" id="ARBA00022692"/>
    </source>
</evidence>
<evidence type="ECO:0000256" key="2">
    <source>
        <dbReference type="ARBA" id="ARBA00022448"/>
    </source>
</evidence>
<proteinExistence type="inferred from homology"/>
<feature type="transmembrane region" description="Helical" evidence="9">
    <location>
        <begin position="46"/>
        <end position="67"/>
    </location>
</feature>
<evidence type="ECO:0000256" key="9">
    <source>
        <dbReference type="SAM" id="Phobius"/>
    </source>
</evidence>
<dbReference type="InterPro" id="IPR016817">
    <property type="entry name" value="MannP-dilichol_defect-1"/>
</dbReference>
<evidence type="ECO:0000256" key="6">
    <source>
        <dbReference type="ARBA" id="ARBA00023136"/>
    </source>
</evidence>
<keyword evidence="6 9" id="KW-0472">Membrane</keyword>
<organism evidence="10 11">
    <name type="scientific">Exidia glandulosa HHB12029</name>
    <dbReference type="NCBI Taxonomy" id="1314781"/>
    <lineage>
        <taxon>Eukaryota</taxon>
        <taxon>Fungi</taxon>
        <taxon>Dikarya</taxon>
        <taxon>Basidiomycota</taxon>
        <taxon>Agaricomycotina</taxon>
        <taxon>Agaricomycetes</taxon>
        <taxon>Auriculariales</taxon>
        <taxon>Exidiaceae</taxon>
        <taxon>Exidia</taxon>
    </lineage>
</organism>
<dbReference type="OrthoDB" id="271506at2759"/>
<evidence type="ECO:0000256" key="4">
    <source>
        <dbReference type="ARBA" id="ARBA00022737"/>
    </source>
</evidence>
<comment type="subcellular location">
    <subcellularLocation>
        <location evidence="1">Membrane</location>
        <topology evidence="1">Multi-pass membrane protein</topology>
    </subcellularLocation>
</comment>
<comment type="similarity">
    <text evidence="7">Belongs to the MPDU1 (TC 2.A.43.3) family.</text>
</comment>
<protein>
    <submittedName>
        <fullName evidence="10">Mannose-P-dolichol utilization defect 1 protein</fullName>
    </submittedName>
</protein>
<dbReference type="AlphaFoldDB" id="A0A165IJ95"/>